<feature type="transmembrane region" description="Helical" evidence="1">
    <location>
        <begin position="229"/>
        <end position="251"/>
    </location>
</feature>
<gene>
    <name evidence="2" type="ORF">MARU1_001876</name>
</gene>
<dbReference type="AlphaFoldDB" id="A0AAJ5YZI6"/>
<dbReference type="PANTHER" id="PTHR34292:SF2">
    <property type="entry name" value="OUTER SPORE WALL PROTEIN LDS1"/>
    <property type="match status" value="1"/>
</dbReference>
<name>A0AAJ5YZI6_9BASI</name>
<evidence type="ECO:0000313" key="3">
    <source>
        <dbReference type="Proteomes" id="UP001217582"/>
    </source>
</evidence>
<accession>A0AAJ5YZI6</accession>
<dbReference type="EMBL" id="CP119918">
    <property type="protein sequence ID" value="WFD15852.1"/>
    <property type="molecule type" value="Genomic_DNA"/>
</dbReference>
<keyword evidence="3" id="KW-1185">Reference proteome</keyword>
<keyword evidence="1" id="KW-0812">Transmembrane</keyword>
<feature type="transmembrane region" description="Helical" evidence="1">
    <location>
        <begin position="94"/>
        <end position="115"/>
    </location>
</feature>
<keyword evidence="1" id="KW-0472">Membrane</keyword>
<sequence>MPQVTLHFPAVYPIVGMYRLAHDELLWRPMWNACYARVTQAGATTILWSFLSLPGQRLVSGLVLGHMGRACGAKWMYELIEAGGRQVGIPMLSFGSMTTLLLILNQVNIVFDMFLGKQMRAFRDTAYRKTVESRGKSSDFWTPYTEEFERPPDPRDGVKKPTIKKHLSDMVLRKVSLLLFGSIPIFGVILSAAYGALGFAREMHQPFFEAKHMQNEQITLWITERRIDYMLFGFFALLLERIPFFGLIFSVSNQIASFPAR</sequence>
<dbReference type="InterPro" id="IPR052786">
    <property type="entry name" value="Spore_wall_assembly"/>
</dbReference>
<keyword evidence="1" id="KW-1133">Transmembrane helix</keyword>
<dbReference type="Proteomes" id="UP001217582">
    <property type="component" value="Chromosome 3"/>
</dbReference>
<dbReference type="PANTHER" id="PTHR34292">
    <property type="entry name" value="OUTER SPORE WALL PROTEIN LDS1"/>
    <property type="match status" value="1"/>
</dbReference>
<protein>
    <submittedName>
        <fullName evidence="2">Uncharacterized protein</fullName>
    </submittedName>
</protein>
<organism evidence="2 3">
    <name type="scientific">Malassezia arunalokei</name>
    <dbReference type="NCBI Taxonomy" id="1514897"/>
    <lineage>
        <taxon>Eukaryota</taxon>
        <taxon>Fungi</taxon>
        <taxon>Dikarya</taxon>
        <taxon>Basidiomycota</taxon>
        <taxon>Ustilaginomycotina</taxon>
        <taxon>Malasseziomycetes</taxon>
        <taxon>Malasseziales</taxon>
        <taxon>Malasseziaceae</taxon>
        <taxon>Malassezia</taxon>
    </lineage>
</organism>
<feature type="transmembrane region" description="Helical" evidence="1">
    <location>
        <begin position="175"/>
        <end position="197"/>
    </location>
</feature>
<proteinExistence type="predicted"/>
<reference evidence="2 3" key="1">
    <citation type="submission" date="2023-03" db="EMBL/GenBank/DDBJ databases">
        <title>Mating type loci evolution in Malassezia.</title>
        <authorList>
            <person name="Coelho M.A."/>
        </authorList>
    </citation>
    <scope>NUCLEOTIDE SEQUENCE [LARGE SCALE GENOMIC DNA]</scope>
    <source>
        <strain evidence="2 3">CBS 13387</strain>
    </source>
</reference>
<evidence type="ECO:0000313" key="2">
    <source>
        <dbReference type="EMBL" id="WFD15852.1"/>
    </source>
</evidence>
<evidence type="ECO:0000256" key="1">
    <source>
        <dbReference type="SAM" id="Phobius"/>
    </source>
</evidence>